<dbReference type="EMBL" id="SNZP01000001">
    <property type="protein sequence ID" value="TDR82778.1"/>
    <property type="molecule type" value="Genomic_DNA"/>
</dbReference>
<organism evidence="1 2">
    <name type="scientific">Paludibacterium purpuratum</name>
    <dbReference type="NCBI Taxonomy" id="1144873"/>
    <lineage>
        <taxon>Bacteria</taxon>
        <taxon>Pseudomonadati</taxon>
        <taxon>Pseudomonadota</taxon>
        <taxon>Betaproteobacteria</taxon>
        <taxon>Neisseriales</taxon>
        <taxon>Chromobacteriaceae</taxon>
        <taxon>Paludibacterium</taxon>
    </lineage>
</organism>
<name>A0A4R7BCU8_9NEIS</name>
<proteinExistence type="predicted"/>
<comment type="caution">
    <text evidence="1">The sequence shown here is derived from an EMBL/GenBank/DDBJ whole genome shotgun (WGS) entry which is preliminary data.</text>
</comment>
<accession>A0A4R7BCU8</accession>
<evidence type="ECO:0000313" key="1">
    <source>
        <dbReference type="EMBL" id="TDR82778.1"/>
    </source>
</evidence>
<dbReference type="RefSeq" id="WP_133678104.1">
    <property type="nucleotide sequence ID" value="NZ_SNZP01000001.1"/>
</dbReference>
<dbReference type="Proteomes" id="UP000295611">
    <property type="component" value="Unassembled WGS sequence"/>
</dbReference>
<keyword evidence="2" id="KW-1185">Reference proteome</keyword>
<sequence length="830" mass="91974">MSMQPLPADGAPTGAHIARLEGDPEYGFADLRRRGLALAQAGSGELWSDYNHHDPGVTLLEALCYALTEGLYGADMALADLLTGENGRIDYARHGLHPPEDALPCRPCTESDWLRYLFDRVPQLRHARLSVPQDDGRWHWALNIAETRREVAAVQAMRAYWRARNLGEDLAVPPVVLKPRWCALQFELSVEGPRDVTDILVELVRRTAERVGAVPQRQSMRVRLDQAMREGGLDSASLFEGPALRDGWLDAEALSREMGSPLYFSDLAQTLRQIDGVADVLSLRLIPCEGEAQGNSLERQGDDWALQLHWPEAAGDLSQWQVRRRGIALAIDTGAVIRRLHDERKALGLAAGWSVPDEVVSHWLSLPAGRYLAPMPYLSSWHHLPPLYRAAHAAPAADAAGEGQFAAYLALLEQWLAHGEAQQQHLRQLFSVDAAPGQSYWWDPLDADRLPGLAGLRDDDVEAFAEADAALARRGRVLDLLLALHGESCGQNSLQNFGWYYRPAQWQLHLYECKRRLLTDVVRQTRDRGGAFDYSRPALDTADNTAPLHTRIALLLGFSHSHSRRLCRRLADMGMAVAENRRLAPAAGAPAGQQALAMWPPSRAGIDTLYAEDLVAGRVADRLAHYFTELDPSALPAALLRAAAHAERYRVVDDPGRPLWLGPDENNRWWPLTVRGGPAHARAAGRYLHAFACDSQRDAEGLHLVEHVLLRPCSAEAAADVPDDFYPHRISLVFAGWTARGRDPGFRELAKETVEQSCPAHVLPRLFWLDAAPLAAFEQAFAAWLDARRAYCQALRDDPWQVPPSVVGELDRTAGQLRGSIVDMGREEGV</sequence>
<dbReference type="OrthoDB" id="8263000at2"/>
<gene>
    <name evidence="1" type="ORF">DFP86_101167</name>
</gene>
<reference evidence="1 2" key="1">
    <citation type="submission" date="2019-03" db="EMBL/GenBank/DDBJ databases">
        <title>Genomic Encyclopedia of Type Strains, Phase III (KMG-III): the genomes of soil and plant-associated and newly described type strains.</title>
        <authorList>
            <person name="Whitman W."/>
        </authorList>
    </citation>
    <scope>NUCLEOTIDE SEQUENCE [LARGE SCALE GENOMIC DNA]</scope>
    <source>
        <strain evidence="1 2">CECT 8976</strain>
    </source>
</reference>
<evidence type="ECO:0000313" key="2">
    <source>
        <dbReference type="Proteomes" id="UP000295611"/>
    </source>
</evidence>
<protein>
    <submittedName>
        <fullName evidence="1">Uncharacterized protein</fullName>
    </submittedName>
</protein>
<dbReference type="AlphaFoldDB" id="A0A4R7BCU8"/>